<sequence>MELIIQNSEDNKIYDISEVVKGVTYTSNIRGGASKLSFSYIKGEGTEFSNGSVVRFKYNGNPIFFGYIFSSERNEGDMISVVSYDQMRYLKGKDTMILKEETLSTLTKKICDKFML</sequence>
<feature type="non-terminal residue" evidence="2">
    <location>
        <position position="116"/>
    </location>
</feature>
<dbReference type="EMBL" id="BARS01011960">
    <property type="protein sequence ID" value="GAF95622.1"/>
    <property type="molecule type" value="Genomic_DNA"/>
</dbReference>
<protein>
    <recommendedName>
        <fullName evidence="1">YqbQ/XkdQ domain-containing protein</fullName>
    </recommendedName>
</protein>
<evidence type="ECO:0000313" key="2">
    <source>
        <dbReference type="EMBL" id="GAF95622.1"/>
    </source>
</evidence>
<gene>
    <name evidence="2" type="ORF">S01H1_21540</name>
</gene>
<name>X0U5H3_9ZZZZ</name>
<reference evidence="2" key="1">
    <citation type="journal article" date="2014" name="Front. Microbiol.">
        <title>High frequency of phylogenetically diverse reductive dehalogenase-homologous genes in deep subseafloor sedimentary metagenomes.</title>
        <authorList>
            <person name="Kawai M."/>
            <person name="Futagami T."/>
            <person name="Toyoda A."/>
            <person name="Takaki Y."/>
            <person name="Nishi S."/>
            <person name="Hori S."/>
            <person name="Arai W."/>
            <person name="Tsubouchi T."/>
            <person name="Morono Y."/>
            <person name="Uchiyama I."/>
            <person name="Ito T."/>
            <person name="Fujiyama A."/>
            <person name="Inagaki F."/>
            <person name="Takami H."/>
        </authorList>
    </citation>
    <scope>NUCLEOTIDE SEQUENCE</scope>
    <source>
        <strain evidence="2">Expedition CK06-06</strain>
    </source>
</reference>
<dbReference type="Pfam" id="PF24032">
    <property type="entry name" value="YQBQ"/>
    <property type="match status" value="1"/>
</dbReference>
<accession>X0U5H3</accession>
<comment type="caution">
    <text evidence="2">The sequence shown here is derived from an EMBL/GenBank/DDBJ whole genome shotgun (WGS) entry which is preliminary data.</text>
</comment>
<proteinExistence type="predicted"/>
<feature type="domain" description="YqbQ/XkdQ" evidence="1">
    <location>
        <begin position="23"/>
        <end position="116"/>
    </location>
</feature>
<organism evidence="2">
    <name type="scientific">marine sediment metagenome</name>
    <dbReference type="NCBI Taxonomy" id="412755"/>
    <lineage>
        <taxon>unclassified sequences</taxon>
        <taxon>metagenomes</taxon>
        <taxon>ecological metagenomes</taxon>
    </lineage>
</organism>
<dbReference type="AlphaFoldDB" id="X0U5H3"/>
<evidence type="ECO:0000259" key="1">
    <source>
        <dbReference type="Pfam" id="PF24032"/>
    </source>
</evidence>
<dbReference type="InterPro" id="IPR056937">
    <property type="entry name" value="YqbQ/XkdQ"/>
</dbReference>